<keyword evidence="4 11" id="KW-0863">Zinc-finger</keyword>
<evidence type="ECO:0000256" key="11">
    <source>
        <dbReference type="PROSITE-ProRule" id="PRU00228"/>
    </source>
</evidence>
<evidence type="ECO:0000256" key="2">
    <source>
        <dbReference type="ARBA" id="ARBA00022723"/>
    </source>
</evidence>
<evidence type="ECO:0000256" key="8">
    <source>
        <dbReference type="ARBA" id="ARBA00025782"/>
    </source>
</evidence>
<keyword evidence="5" id="KW-0862">Zinc</keyword>
<dbReference type="InterPro" id="IPR043145">
    <property type="entry name" value="Znf_ZZ_sf"/>
</dbReference>
<evidence type="ECO:0000256" key="4">
    <source>
        <dbReference type="ARBA" id="ARBA00022771"/>
    </source>
</evidence>
<dbReference type="EMBL" id="CAJNOO010001009">
    <property type="protein sequence ID" value="CAF1079100.1"/>
    <property type="molecule type" value="Genomic_DNA"/>
</dbReference>
<dbReference type="CDD" id="cd02340">
    <property type="entry name" value="ZZ_NBR1_like"/>
    <property type="match status" value="1"/>
</dbReference>
<evidence type="ECO:0000256" key="1">
    <source>
        <dbReference type="ARBA" id="ARBA00012612"/>
    </source>
</evidence>
<dbReference type="EC" id="1.8.1.8" evidence="1"/>
<name>A0A814MK45_9BILA</name>
<dbReference type="PROSITE" id="PS01357">
    <property type="entry name" value="ZF_ZZ_1"/>
    <property type="match status" value="1"/>
</dbReference>
<comment type="similarity">
    <text evidence="8">Belongs to the nucleoredoxin family.</text>
</comment>
<dbReference type="InterPro" id="IPR012336">
    <property type="entry name" value="Thioredoxin-like_fold"/>
</dbReference>
<dbReference type="InterPro" id="IPR013766">
    <property type="entry name" value="Thioredoxin_domain"/>
</dbReference>
<dbReference type="AlphaFoldDB" id="A0A814MK45"/>
<dbReference type="GO" id="GO:0047134">
    <property type="term" value="F:protein-disulfide reductase [NAD(P)H] activity"/>
    <property type="evidence" value="ECO:0007669"/>
    <property type="project" value="UniProtKB-EC"/>
</dbReference>
<evidence type="ECO:0000256" key="9">
    <source>
        <dbReference type="ARBA" id="ARBA00047388"/>
    </source>
</evidence>
<feature type="domain" description="Thioredoxin" evidence="13">
    <location>
        <begin position="1"/>
        <end position="146"/>
    </location>
</feature>
<comment type="catalytic activity">
    <reaction evidence="9">
        <text>[protein]-dithiol + NAD(+) = [protein]-disulfide + NADH + H(+)</text>
        <dbReference type="Rhea" id="RHEA:18749"/>
        <dbReference type="Rhea" id="RHEA-COMP:10593"/>
        <dbReference type="Rhea" id="RHEA-COMP:10594"/>
        <dbReference type="ChEBI" id="CHEBI:15378"/>
        <dbReference type="ChEBI" id="CHEBI:29950"/>
        <dbReference type="ChEBI" id="CHEBI:50058"/>
        <dbReference type="ChEBI" id="CHEBI:57540"/>
        <dbReference type="ChEBI" id="CHEBI:57945"/>
        <dbReference type="EC" id="1.8.1.8"/>
    </reaction>
</comment>
<keyword evidence="6" id="KW-0560">Oxidoreductase</keyword>
<dbReference type="Pfam" id="PF00569">
    <property type="entry name" value="ZZ"/>
    <property type="match status" value="1"/>
</dbReference>
<dbReference type="PROSITE" id="PS51352">
    <property type="entry name" value="THIOREDOXIN_2"/>
    <property type="match status" value="2"/>
</dbReference>
<sequence length="431" mass="49767">MATKLNELLGEELVRHNESDDESSRISTSQLNGKTLVLYFSAHWCQPCRHFTPKLAKAFKEVNDDMKNKLDIVFVSCDENQEDFNEYFKEMPWKALSFSDRDHSKKLGEKFNVNGIPCLVVVSPSLEIITSDGVDEIYGAPKEALRKWSQGKRLFWTREPRNDEYVWEYTNCTECFMKPLVGLRHGCTNKECQIDLCETCLSKNKHEHSLVEYLIPNRQYSLEKLLLSIPYLLDPKTEEKIETKKMLKNDIKSVGFYFSAHWCPPCRRFTPELVEIYKRAQTNSHPFHIIFISCDEDQESFNSHRSEMPWPAAPMNSGAVPAEYFQFSGIPSLIVVSSNGTILSRRGREDIARFGVQALQTWSRGEKLARPSPDEYEWRHVICDGCQMSPLIGQRYSCPICGNYDLCSACEKKGHEHLLVLQLQPDDHDEE</sequence>
<feature type="domain" description="ZZ-type" evidence="12">
    <location>
        <begin position="378"/>
        <end position="431"/>
    </location>
</feature>
<organism evidence="14 15">
    <name type="scientific">Rotaria sordida</name>
    <dbReference type="NCBI Taxonomy" id="392033"/>
    <lineage>
        <taxon>Eukaryota</taxon>
        <taxon>Metazoa</taxon>
        <taxon>Spiralia</taxon>
        <taxon>Gnathifera</taxon>
        <taxon>Rotifera</taxon>
        <taxon>Eurotatoria</taxon>
        <taxon>Bdelloidea</taxon>
        <taxon>Philodinida</taxon>
        <taxon>Philodinidae</taxon>
        <taxon>Rotaria</taxon>
    </lineage>
</organism>
<dbReference type="Pfam" id="PF13905">
    <property type="entry name" value="Thioredoxin_8"/>
    <property type="match status" value="2"/>
</dbReference>
<keyword evidence="2" id="KW-0479">Metal-binding</keyword>
<dbReference type="PROSITE" id="PS50135">
    <property type="entry name" value="ZF_ZZ_2"/>
    <property type="match status" value="1"/>
</dbReference>
<dbReference type="InterPro" id="IPR036249">
    <property type="entry name" value="Thioredoxin-like_sf"/>
</dbReference>
<keyword evidence="3" id="KW-0677">Repeat</keyword>
<evidence type="ECO:0000256" key="10">
    <source>
        <dbReference type="ARBA" id="ARBA00047804"/>
    </source>
</evidence>
<dbReference type="PANTHER" id="PTHR13871:SF96">
    <property type="entry name" value="THIOREDOXIN DOMAIN-CONTAINING PROTEIN"/>
    <property type="match status" value="1"/>
</dbReference>
<dbReference type="InterPro" id="IPR052259">
    <property type="entry name" value="Nucleoredoxin-like"/>
</dbReference>
<comment type="catalytic activity">
    <reaction evidence="10">
        <text>[protein]-dithiol + NADP(+) = [protein]-disulfide + NADPH + H(+)</text>
        <dbReference type="Rhea" id="RHEA:18753"/>
        <dbReference type="Rhea" id="RHEA-COMP:10593"/>
        <dbReference type="Rhea" id="RHEA-COMP:10594"/>
        <dbReference type="ChEBI" id="CHEBI:15378"/>
        <dbReference type="ChEBI" id="CHEBI:29950"/>
        <dbReference type="ChEBI" id="CHEBI:50058"/>
        <dbReference type="ChEBI" id="CHEBI:57783"/>
        <dbReference type="ChEBI" id="CHEBI:58349"/>
        <dbReference type="EC" id="1.8.1.8"/>
    </reaction>
</comment>
<gene>
    <name evidence="14" type="ORF">RFH988_LOCUS18189</name>
</gene>
<protein>
    <recommendedName>
        <fullName evidence="1">protein-disulfide reductase</fullName>
        <ecNumber evidence="1">1.8.1.8</ecNumber>
    </recommendedName>
</protein>
<evidence type="ECO:0000313" key="14">
    <source>
        <dbReference type="EMBL" id="CAF1079100.1"/>
    </source>
</evidence>
<dbReference type="SUPFAM" id="SSF52833">
    <property type="entry name" value="Thioredoxin-like"/>
    <property type="match status" value="2"/>
</dbReference>
<evidence type="ECO:0000256" key="6">
    <source>
        <dbReference type="ARBA" id="ARBA00023002"/>
    </source>
</evidence>
<dbReference type="OrthoDB" id="189920at2759"/>
<dbReference type="SUPFAM" id="SSF57850">
    <property type="entry name" value="RING/U-box"/>
    <property type="match status" value="2"/>
</dbReference>
<evidence type="ECO:0000259" key="12">
    <source>
        <dbReference type="PROSITE" id="PS50135"/>
    </source>
</evidence>
<comment type="caution">
    <text evidence="14">The sequence shown here is derived from an EMBL/GenBank/DDBJ whole genome shotgun (WGS) entry which is preliminary data.</text>
</comment>
<dbReference type="Gene3D" id="3.30.60.90">
    <property type="match status" value="2"/>
</dbReference>
<evidence type="ECO:0000256" key="3">
    <source>
        <dbReference type="ARBA" id="ARBA00022737"/>
    </source>
</evidence>
<reference evidence="14" key="1">
    <citation type="submission" date="2021-02" db="EMBL/GenBank/DDBJ databases">
        <authorList>
            <person name="Nowell W R."/>
        </authorList>
    </citation>
    <scope>NUCLEOTIDE SEQUENCE</scope>
</reference>
<keyword evidence="7" id="KW-0520">NAD</keyword>
<evidence type="ECO:0000256" key="7">
    <source>
        <dbReference type="ARBA" id="ARBA00023027"/>
    </source>
</evidence>
<dbReference type="SMART" id="SM00291">
    <property type="entry name" value="ZnF_ZZ"/>
    <property type="match status" value="2"/>
</dbReference>
<dbReference type="InterPro" id="IPR000433">
    <property type="entry name" value="Znf_ZZ"/>
</dbReference>
<dbReference type="Proteomes" id="UP000663882">
    <property type="component" value="Unassembled WGS sequence"/>
</dbReference>
<evidence type="ECO:0000259" key="13">
    <source>
        <dbReference type="PROSITE" id="PS51352"/>
    </source>
</evidence>
<dbReference type="Gene3D" id="3.40.30.10">
    <property type="entry name" value="Glutaredoxin"/>
    <property type="match status" value="2"/>
</dbReference>
<feature type="domain" description="Thioredoxin" evidence="13">
    <location>
        <begin position="223"/>
        <end position="364"/>
    </location>
</feature>
<evidence type="ECO:0000313" key="15">
    <source>
        <dbReference type="Proteomes" id="UP000663882"/>
    </source>
</evidence>
<proteinExistence type="inferred from homology"/>
<dbReference type="GO" id="GO:0008270">
    <property type="term" value="F:zinc ion binding"/>
    <property type="evidence" value="ECO:0007669"/>
    <property type="project" value="UniProtKB-KW"/>
</dbReference>
<evidence type="ECO:0000256" key="5">
    <source>
        <dbReference type="ARBA" id="ARBA00022833"/>
    </source>
</evidence>
<accession>A0A814MK45</accession>
<dbReference type="PANTHER" id="PTHR13871">
    <property type="entry name" value="THIOREDOXIN"/>
    <property type="match status" value="1"/>
</dbReference>